<reference evidence="6 7" key="1">
    <citation type="submission" date="2023-12" db="EMBL/GenBank/DDBJ databases">
        <title>Whole genome sequencing of Paenibacillus phoenicis isolated from the Phoenix Mars Lander spacecraft assembly facility.</title>
        <authorList>
            <person name="Garcia A."/>
            <person name="Venkateswaran K."/>
        </authorList>
    </citation>
    <scope>NUCLEOTIDE SEQUENCE [LARGE SCALE GENOMIC DNA]</scope>
    <source>
        <strain evidence="6 7">3PO2SA</strain>
    </source>
</reference>
<dbReference type="PROSITE" id="PS50983">
    <property type="entry name" value="FE_B12_PBP"/>
    <property type="match status" value="1"/>
</dbReference>
<sequence>MNLDPQEMKLRKLDQVWIRLRSVEAVSGTGDKTMRQQLALSFALIVAACGEGRLMVDQETVELENGSAYVCVPGQTFGTVDLSEDGELIAFYFDAYADSNSVGEEAGGKEDGQLDALLPYHGKLRVHTPGKLAVMAESACRAWQHGEPMGHFRSQIDLQEMLYYLYRNSRTKPYHAGEALEAAKRYIDQHYNEPVTIEQLARVAELSPKYFAEMYKKKYGKSPIEYVTEKRMQRAKQLMATASAKLREIAHQTGYADEFYFSRKFKQEIGVSPSVYMRSRRRKLAAYSPSVLGFLTPLGFMPYAAAMHPKWTEYYYREFRSDIPLHISAYRYNEDWRENLERLRQAPIDLILAVDSISEEEQRALEQMAPVQILAASQTEWRELLMQVAEEINESWQANQWLRAYEFRLEQVKERLPQSLRQETLVIVRMKEDRLFLHCNRGMAGLLFDDLGLAPGYVCDTPCYNCPITLEELGRIDPGYLLMMIRQDSETLEAWGRLQVNPSWQAIRAVQRRRVKLLSSDPWLEYSAHAHLRMLDQFTELFPEENP</sequence>
<evidence type="ECO:0000313" key="7">
    <source>
        <dbReference type="Proteomes" id="UP001292216"/>
    </source>
</evidence>
<dbReference type="Pfam" id="PF12833">
    <property type="entry name" value="HTH_18"/>
    <property type="match status" value="1"/>
</dbReference>
<dbReference type="InterPro" id="IPR002491">
    <property type="entry name" value="ABC_transptr_periplasmic_BD"/>
</dbReference>
<feature type="domain" description="Fe/B12 periplasmic-binding" evidence="5">
    <location>
        <begin position="283"/>
        <end position="546"/>
    </location>
</feature>
<evidence type="ECO:0000256" key="3">
    <source>
        <dbReference type="ARBA" id="ARBA00023163"/>
    </source>
</evidence>
<evidence type="ECO:0000259" key="4">
    <source>
        <dbReference type="PROSITE" id="PS01124"/>
    </source>
</evidence>
<organism evidence="6 7">
    <name type="scientific">Paenibacillus phoenicis</name>
    <dbReference type="NCBI Taxonomy" id="554117"/>
    <lineage>
        <taxon>Bacteria</taxon>
        <taxon>Bacillati</taxon>
        <taxon>Bacillota</taxon>
        <taxon>Bacilli</taxon>
        <taxon>Bacillales</taxon>
        <taxon>Paenibacillaceae</taxon>
        <taxon>Paenibacillus</taxon>
    </lineage>
</organism>
<dbReference type="InterPro" id="IPR018060">
    <property type="entry name" value="HTH_AraC"/>
</dbReference>
<evidence type="ECO:0000256" key="1">
    <source>
        <dbReference type="ARBA" id="ARBA00023015"/>
    </source>
</evidence>
<dbReference type="PANTHER" id="PTHR46796:SF6">
    <property type="entry name" value="ARAC SUBFAMILY"/>
    <property type="match status" value="1"/>
</dbReference>
<dbReference type="PROSITE" id="PS00041">
    <property type="entry name" value="HTH_ARAC_FAMILY_1"/>
    <property type="match status" value="1"/>
</dbReference>
<evidence type="ECO:0000256" key="2">
    <source>
        <dbReference type="ARBA" id="ARBA00023125"/>
    </source>
</evidence>
<dbReference type="SUPFAM" id="SSF53807">
    <property type="entry name" value="Helical backbone' metal receptor"/>
    <property type="match status" value="1"/>
</dbReference>
<dbReference type="Gene3D" id="1.10.10.60">
    <property type="entry name" value="Homeodomain-like"/>
    <property type="match status" value="2"/>
</dbReference>
<keyword evidence="7" id="KW-1185">Reference proteome</keyword>
<name>A0ABU5PHU0_9BACL</name>
<dbReference type="Gene3D" id="3.40.50.1980">
    <property type="entry name" value="Nitrogenase molybdenum iron protein domain"/>
    <property type="match status" value="2"/>
</dbReference>
<dbReference type="PROSITE" id="PS01124">
    <property type="entry name" value="HTH_ARAC_FAMILY_2"/>
    <property type="match status" value="1"/>
</dbReference>
<accession>A0ABU5PHU0</accession>
<dbReference type="PANTHER" id="PTHR46796">
    <property type="entry name" value="HTH-TYPE TRANSCRIPTIONAL ACTIVATOR RHAS-RELATED"/>
    <property type="match status" value="1"/>
</dbReference>
<dbReference type="SMART" id="SM00342">
    <property type="entry name" value="HTH_ARAC"/>
    <property type="match status" value="1"/>
</dbReference>
<evidence type="ECO:0000259" key="5">
    <source>
        <dbReference type="PROSITE" id="PS50983"/>
    </source>
</evidence>
<evidence type="ECO:0000313" key="6">
    <source>
        <dbReference type="EMBL" id="MEA3569476.1"/>
    </source>
</evidence>
<dbReference type="InterPro" id="IPR009057">
    <property type="entry name" value="Homeodomain-like_sf"/>
</dbReference>
<proteinExistence type="predicted"/>
<dbReference type="SUPFAM" id="SSF46689">
    <property type="entry name" value="Homeodomain-like"/>
    <property type="match status" value="2"/>
</dbReference>
<dbReference type="Proteomes" id="UP001292216">
    <property type="component" value="Unassembled WGS sequence"/>
</dbReference>
<protein>
    <submittedName>
        <fullName evidence="6">AraC family transcriptional regulator</fullName>
    </submittedName>
</protein>
<dbReference type="InterPro" id="IPR050204">
    <property type="entry name" value="AraC_XylS_family_regulators"/>
</dbReference>
<dbReference type="PRINTS" id="PR00032">
    <property type="entry name" value="HTHARAC"/>
</dbReference>
<gene>
    <name evidence="6" type="ORF">U9M73_05630</name>
</gene>
<dbReference type="EMBL" id="JAYERP010000001">
    <property type="protein sequence ID" value="MEA3569476.1"/>
    <property type="molecule type" value="Genomic_DNA"/>
</dbReference>
<comment type="caution">
    <text evidence="6">The sequence shown here is derived from an EMBL/GenBank/DDBJ whole genome shotgun (WGS) entry which is preliminary data.</text>
</comment>
<feature type="domain" description="HTH araC/xylS-type" evidence="4">
    <location>
        <begin position="181"/>
        <end position="279"/>
    </location>
</feature>
<dbReference type="Pfam" id="PF01497">
    <property type="entry name" value="Peripla_BP_2"/>
    <property type="match status" value="1"/>
</dbReference>
<keyword evidence="1" id="KW-0805">Transcription regulation</keyword>
<dbReference type="RefSeq" id="WP_323076515.1">
    <property type="nucleotide sequence ID" value="NZ_CBCSKM010000026.1"/>
</dbReference>
<dbReference type="InterPro" id="IPR020449">
    <property type="entry name" value="Tscrpt_reg_AraC-type_HTH"/>
</dbReference>
<dbReference type="InterPro" id="IPR018062">
    <property type="entry name" value="HTH_AraC-typ_CS"/>
</dbReference>
<keyword evidence="3" id="KW-0804">Transcription</keyword>
<keyword evidence="2" id="KW-0238">DNA-binding</keyword>